<dbReference type="EMBL" id="JANBPW010004791">
    <property type="protein sequence ID" value="KAJ1934089.1"/>
    <property type="molecule type" value="Genomic_DNA"/>
</dbReference>
<keyword evidence="2" id="KW-1185">Reference proteome</keyword>
<dbReference type="EC" id="4.1.1.15" evidence="1"/>
<evidence type="ECO:0000313" key="1">
    <source>
        <dbReference type="EMBL" id="KAJ1934089.1"/>
    </source>
</evidence>
<sequence>MPPVQHVAQDSSTISKGGPAELQGEELRTLLTEAADVFADYVNGATSDSGKAITEASAQQLLTTLDLGLGETGVGHEGIWQDIGSICDSAAHTWNKGFLFKLFASPTPIGVIGESLTALLNNNSHVYESSPAGTVLEATVGAKLAAMANFPAETAAGLTFP</sequence>
<proteinExistence type="predicted"/>
<keyword evidence="1" id="KW-0456">Lyase</keyword>
<comment type="caution">
    <text evidence="1">The sequence shown here is derived from an EMBL/GenBank/DDBJ whole genome shotgun (WGS) entry which is preliminary data.</text>
</comment>
<gene>
    <name evidence="1" type="primary">GAD2_1</name>
    <name evidence="1" type="ORF">FBU59_005812</name>
</gene>
<evidence type="ECO:0000313" key="2">
    <source>
        <dbReference type="Proteomes" id="UP001150603"/>
    </source>
</evidence>
<accession>A0ACC1J1H9</accession>
<feature type="non-terminal residue" evidence="1">
    <location>
        <position position="161"/>
    </location>
</feature>
<name>A0ACC1J1H9_9FUNG</name>
<protein>
    <submittedName>
        <fullName evidence="1">Glutamate decarboxylase 2</fullName>
        <ecNumber evidence="1">4.1.1.15</ecNumber>
    </submittedName>
</protein>
<reference evidence="1" key="1">
    <citation type="submission" date="2022-07" db="EMBL/GenBank/DDBJ databases">
        <title>Phylogenomic reconstructions and comparative analyses of Kickxellomycotina fungi.</title>
        <authorList>
            <person name="Reynolds N.K."/>
            <person name="Stajich J.E."/>
            <person name="Barry K."/>
            <person name="Grigoriev I.V."/>
            <person name="Crous P."/>
            <person name="Smith M.E."/>
        </authorList>
    </citation>
    <scope>NUCLEOTIDE SEQUENCE</scope>
    <source>
        <strain evidence="1">NRRL 5244</strain>
    </source>
</reference>
<dbReference type="Proteomes" id="UP001150603">
    <property type="component" value="Unassembled WGS sequence"/>
</dbReference>
<organism evidence="1 2">
    <name type="scientific">Linderina macrospora</name>
    <dbReference type="NCBI Taxonomy" id="4868"/>
    <lineage>
        <taxon>Eukaryota</taxon>
        <taxon>Fungi</taxon>
        <taxon>Fungi incertae sedis</taxon>
        <taxon>Zoopagomycota</taxon>
        <taxon>Kickxellomycotina</taxon>
        <taxon>Kickxellomycetes</taxon>
        <taxon>Kickxellales</taxon>
        <taxon>Kickxellaceae</taxon>
        <taxon>Linderina</taxon>
    </lineage>
</organism>